<dbReference type="EMBL" id="JAHIBW010000012">
    <property type="protein sequence ID" value="KAG7306505.1"/>
    <property type="molecule type" value="Genomic_DNA"/>
</dbReference>
<gene>
    <name evidence="4" type="ORF">JYU34_009144</name>
</gene>
<dbReference type="Pfam" id="PF00098">
    <property type="entry name" value="zf-CCHC"/>
    <property type="match status" value="2"/>
</dbReference>
<evidence type="ECO:0000313" key="5">
    <source>
        <dbReference type="Proteomes" id="UP000823941"/>
    </source>
</evidence>
<feature type="region of interest" description="Disordered" evidence="2">
    <location>
        <begin position="255"/>
        <end position="283"/>
    </location>
</feature>
<feature type="compositionally biased region" description="Low complexity" evidence="2">
    <location>
        <begin position="273"/>
        <end position="283"/>
    </location>
</feature>
<keyword evidence="5" id="KW-1185">Reference proteome</keyword>
<reference evidence="4 5" key="1">
    <citation type="submission" date="2021-06" db="EMBL/GenBank/DDBJ databases">
        <title>A haploid diamondback moth (Plutella xylostella L.) genome assembly resolves 31 chromosomes and identifies a diamide resistance mutation.</title>
        <authorList>
            <person name="Ward C.M."/>
            <person name="Perry K.D."/>
            <person name="Baker G."/>
            <person name="Powis K."/>
            <person name="Heckel D.G."/>
            <person name="Baxter S.W."/>
        </authorList>
    </citation>
    <scope>NUCLEOTIDE SEQUENCE [LARGE SCALE GENOMIC DNA]</scope>
    <source>
        <strain evidence="4 5">LV</strain>
        <tissue evidence="4">Single pupa</tissue>
    </source>
</reference>
<feature type="region of interest" description="Disordered" evidence="2">
    <location>
        <begin position="1"/>
        <end position="33"/>
    </location>
</feature>
<feature type="compositionally biased region" description="Basic and acidic residues" evidence="2">
    <location>
        <begin position="22"/>
        <end position="33"/>
    </location>
</feature>
<protein>
    <recommendedName>
        <fullName evidence="3">CCHC-type domain-containing protein</fullName>
    </recommendedName>
</protein>
<accession>A0ABQ7QN87</accession>
<feature type="region of interest" description="Disordered" evidence="2">
    <location>
        <begin position="308"/>
        <end position="341"/>
    </location>
</feature>
<evidence type="ECO:0000259" key="3">
    <source>
        <dbReference type="PROSITE" id="PS50158"/>
    </source>
</evidence>
<comment type="caution">
    <text evidence="4">The sequence shown here is derived from an EMBL/GenBank/DDBJ whole genome shotgun (WGS) entry which is preliminary data.</text>
</comment>
<evidence type="ECO:0000256" key="2">
    <source>
        <dbReference type="SAM" id="MobiDB-lite"/>
    </source>
</evidence>
<keyword evidence="1" id="KW-0479">Metal-binding</keyword>
<dbReference type="Gene3D" id="4.10.60.10">
    <property type="entry name" value="Zinc finger, CCHC-type"/>
    <property type="match status" value="2"/>
</dbReference>
<evidence type="ECO:0000256" key="1">
    <source>
        <dbReference type="PROSITE-ProRule" id="PRU00047"/>
    </source>
</evidence>
<dbReference type="InterPro" id="IPR001878">
    <property type="entry name" value="Znf_CCHC"/>
</dbReference>
<feature type="compositionally biased region" description="Basic and acidic residues" evidence="2">
    <location>
        <begin position="257"/>
        <end position="271"/>
    </location>
</feature>
<dbReference type="InterPro" id="IPR036875">
    <property type="entry name" value="Znf_CCHC_sf"/>
</dbReference>
<dbReference type="SMART" id="SM00343">
    <property type="entry name" value="ZnF_C2HC"/>
    <property type="match status" value="2"/>
</dbReference>
<evidence type="ECO:0000313" key="4">
    <source>
        <dbReference type="EMBL" id="KAG7306505.1"/>
    </source>
</evidence>
<keyword evidence="1" id="KW-0862">Zinc</keyword>
<dbReference type="SUPFAM" id="SSF57756">
    <property type="entry name" value="Retrovirus zinc finger-like domains"/>
    <property type="match status" value="2"/>
</dbReference>
<feature type="domain" description="CCHC-type" evidence="3">
    <location>
        <begin position="247"/>
        <end position="263"/>
    </location>
</feature>
<feature type="domain" description="CCHC-type" evidence="3">
    <location>
        <begin position="292"/>
        <end position="305"/>
    </location>
</feature>
<keyword evidence="1" id="KW-0863">Zinc-finger</keyword>
<organism evidence="4 5">
    <name type="scientific">Plutella xylostella</name>
    <name type="common">Diamondback moth</name>
    <name type="synonym">Plutella maculipennis</name>
    <dbReference type="NCBI Taxonomy" id="51655"/>
    <lineage>
        <taxon>Eukaryota</taxon>
        <taxon>Metazoa</taxon>
        <taxon>Ecdysozoa</taxon>
        <taxon>Arthropoda</taxon>
        <taxon>Hexapoda</taxon>
        <taxon>Insecta</taxon>
        <taxon>Pterygota</taxon>
        <taxon>Neoptera</taxon>
        <taxon>Endopterygota</taxon>
        <taxon>Lepidoptera</taxon>
        <taxon>Glossata</taxon>
        <taxon>Ditrysia</taxon>
        <taxon>Yponomeutoidea</taxon>
        <taxon>Plutellidae</taxon>
        <taxon>Plutella</taxon>
    </lineage>
</organism>
<dbReference type="Proteomes" id="UP000823941">
    <property type="component" value="Chromosome 12"/>
</dbReference>
<name>A0ABQ7QN87_PLUXY</name>
<sequence>MEDENGNSQPPPSSDVGSMSVRHQEGGENEGDRWRILLEAQNANMRALIEALQAPKVSSNVELPEYDPEKIDTDAGSWCATAELCFDENQLQGGPLVLAISKALKGSASTWFSHTAYHGMQWSEFKTLFLTRFAANETLAGSLINFKNDKPSEKESLSAFANRMMTSLMNRWKDASKEQIAVATVLAQISQFDSRLQRLAFTTDISTRDKLQQELHAFSHLKRKMSHGGDSSSSAPDIKRPKMNIIKCFICGKPGHKRSECKSSSNRDRRPVASTSSQAAASQPAATRPLTCYKCGKPGHIAARCTASGAEGSGGAGATRSERRVDVCVVQPPTGTMVHKD</sequence>
<dbReference type="PROSITE" id="PS50158">
    <property type="entry name" value="ZF_CCHC"/>
    <property type="match status" value="2"/>
</dbReference>
<proteinExistence type="predicted"/>